<sequence>MYLSQLSIAERYLSASLAASIPALLTIAFALALRPAGVVGTQSATLTTFSITAPVPASQTEAPPHADKPKPARGAAADGQAAPLAVHLPEPVPTPFAIPLSRLPAVSLAISPAPTQSARDIPAADAGVPSASPASGEGQGNARGGTSGTAGQDAVDAYAQAVLRKIRAKQVYPSWLSRRGRSGTVLVEIRIDGRGHLAGMTVIDGSQEADIDELALSHIRAAGPFGMPPGHAQRIFRIPMTYRQRPA</sequence>
<dbReference type="GO" id="GO:0055085">
    <property type="term" value="P:transmembrane transport"/>
    <property type="evidence" value="ECO:0007669"/>
    <property type="project" value="InterPro"/>
</dbReference>
<evidence type="ECO:0000259" key="7">
    <source>
        <dbReference type="PROSITE" id="PS52015"/>
    </source>
</evidence>
<dbReference type="InterPro" id="IPR006260">
    <property type="entry name" value="TonB/TolA_C"/>
</dbReference>
<dbReference type="PROSITE" id="PS52015">
    <property type="entry name" value="TONB_CTD"/>
    <property type="match status" value="1"/>
</dbReference>
<dbReference type="InterPro" id="IPR037682">
    <property type="entry name" value="TonB_C"/>
</dbReference>
<dbReference type="EMBL" id="WTYY01000003">
    <property type="protein sequence ID" value="MXO88697.1"/>
    <property type="molecule type" value="Genomic_DNA"/>
</dbReference>
<protein>
    <submittedName>
        <fullName evidence="8">TonB family protein</fullName>
    </submittedName>
</protein>
<dbReference type="Pfam" id="PF03544">
    <property type="entry name" value="TonB_C"/>
    <property type="match status" value="1"/>
</dbReference>
<accession>A0A844ZPG6</accession>
<evidence type="ECO:0000256" key="1">
    <source>
        <dbReference type="ARBA" id="ARBA00004167"/>
    </source>
</evidence>
<evidence type="ECO:0000256" key="3">
    <source>
        <dbReference type="ARBA" id="ARBA00022989"/>
    </source>
</evidence>
<dbReference type="GO" id="GO:0016020">
    <property type="term" value="C:membrane"/>
    <property type="evidence" value="ECO:0007669"/>
    <property type="project" value="UniProtKB-SubCell"/>
</dbReference>
<keyword evidence="4 6" id="KW-0472">Membrane</keyword>
<feature type="transmembrane region" description="Helical" evidence="6">
    <location>
        <begin position="12"/>
        <end position="33"/>
    </location>
</feature>
<proteinExistence type="predicted"/>
<feature type="domain" description="TonB C-terminal" evidence="7">
    <location>
        <begin position="157"/>
        <end position="247"/>
    </location>
</feature>
<evidence type="ECO:0000256" key="5">
    <source>
        <dbReference type="SAM" id="MobiDB-lite"/>
    </source>
</evidence>
<evidence type="ECO:0000313" key="9">
    <source>
        <dbReference type="Proteomes" id="UP000435243"/>
    </source>
</evidence>
<comment type="caution">
    <text evidence="8">The sequence shown here is derived from an EMBL/GenBank/DDBJ whole genome shotgun (WGS) entry which is preliminary data.</text>
</comment>
<dbReference type="RefSeq" id="WP_160590955.1">
    <property type="nucleotide sequence ID" value="NZ_BAAAFP010000001.1"/>
</dbReference>
<reference evidence="8 9" key="1">
    <citation type="submission" date="2019-12" db="EMBL/GenBank/DDBJ databases">
        <title>Genomic-based taxomic classification of the family Erythrobacteraceae.</title>
        <authorList>
            <person name="Xu L."/>
        </authorList>
    </citation>
    <scope>NUCLEOTIDE SEQUENCE [LARGE SCALE GENOMIC DNA]</scope>
    <source>
        <strain evidence="8 9">JCM 16339</strain>
    </source>
</reference>
<dbReference type="SUPFAM" id="SSF74653">
    <property type="entry name" value="TolA/TonB C-terminal domain"/>
    <property type="match status" value="1"/>
</dbReference>
<dbReference type="NCBIfam" id="TIGR01352">
    <property type="entry name" value="tonB_Cterm"/>
    <property type="match status" value="1"/>
</dbReference>
<organism evidence="8 9">
    <name type="scientific">Alteraurantiacibacter aestuarii</name>
    <dbReference type="NCBI Taxonomy" id="650004"/>
    <lineage>
        <taxon>Bacteria</taxon>
        <taxon>Pseudomonadati</taxon>
        <taxon>Pseudomonadota</taxon>
        <taxon>Alphaproteobacteria</taxon>
        <taxon>Sphingomonadales</taxon>
        <taxon>Erythrobacteraceae</taxon>
        <taxon>Alteraurantiacibacter</taxon>
    </lineage>
</organism>
<gene>
    <name evidence="8" type="ORF">GRI32_08080</name>
</gene>
<evidence type="ECO:0000256" key="2">
    <source>
        <dbReference type="ARBA" id="ARBA00022692"/>
    </source>
</evidence>
<dbReference type="OrthoDB" id="8265014at2"/>
<name>A0A844ZPG6_9SPHN</name>
<feature type="compositionally biased region" description="Gly residues" evidence="5">
    <location>
        <begin position="137"/>
        <end position="148"/>
    </location>
</feature>
<comment type="subcellular location">
    <subcellularLocation>
        <location evidence="1">Membrane</location>
        <topology evidence="1">Single-pass membrane protein</topology>
    </subcellularLocation>
</comment>
<keyword evidence="3 6" id="KW-1133">Transmembrane helix</keyword>
<evidence type="ECO:0000256" key="6">
    <source>
        <dbReference type="SAM" id="Phobius"/>
    </source>
</evidence>
<evidence type="ECO:0000313" key="8">
    <source>
        <dbReference type="EMBL" id="MXO88697.1"/>
    </source>
</evidence>
<dbReference type="Gene3D" id="3.30.1150.10">
    <property type="match status" value="1"/>
</dbReference>
<keyword evidence="9" id="KW-1185">Reference proteome</keyword>
<dbReference type="Proteomes" id="UP000435243">
    <property type="component" value="Unassembled WGS sequence"/>
</dbReference>
<dbReference type="AlphaFoldDB" id="A0A844ZPG6"/>
<keyword evidence="2 6" id="KW-0812">Transmembrane</keyword>
<feature type="region of interest" description="Disordered" evidence="5">
    <location>
        <begin position="117"/>
        <end position="149"/>
    </location>
</feature>
<feature type="region of interest" description="Disordered" evidence="5">
    <location>
        <begin position="55"/>
        <end position="80"/>
    </location>
</feature>
<evidence type="ECO:0000256" key="4">
    <source>
        <dbReference type="ARBA" id="ARBA00023136"/>
    </source>
</evidence>